<evidence type="ECO:0000313" key="2">
    <source>
        <dbReference type="Proteomes" id="UP000422569"/>
    </source>
</evidence>
<dbReference type="PANTHER" id="PTHR36436:SF6">
    <property type="entry name" value="SLL5081 PROTEIN"/>
    <property type="match status" value="1"/>
</dbReference>
<dbReference type="EMBL" id="CP044331">
    <property type="protein sequence ID" value="QGM97016.1"/>
    <property type="molecule type" value="Genomic_DNA"/>
</dbReference>
<accession>A0A6B8M3Q5</accession>
<name>A0A6B8M3Q5_9HYPH</name>
<dbReference type="AlphaFoldDB" id="A0A6B8M3Q5"/>
<dbReference type="Gene3D" id="2.30.320.10">
    <property type="entry name" value="YwqG-like"/>
    <property type="match status" value="1"/>
</dbReference>
<reference evidence="1 2" key="1">
    <citation type="submission" date="2019-09" db="EMBL/GenBank/DDBJ databases">
        <title>Isolation and complete genome sequencing of Methylocystis species.</title>
        <authorList>
            <person name="Rumah B.L."/>
            <person name="Stead C.E."/>
            <person name="Stevens B.C."/>
            <person name="Minton N.P."/>
            <person name="Grosse-Honebrink A."/>
            <person name="Zhang Y."/>
        </authorList>
    </citation>
    <scope>NUCLEOTIDE SEQUENCE [LARGE SCALE GENOMIC DNA]</scope>
    <source>
        <strain evidence="1 2">BRCS2</strain>
    </source>
</reference>
<dbReference type="InterPro" id="IPR015315">
    <property type="entry name" value="DUF1963"/>
</dbReference>
<proteinExistence type="predicted"/>
<dbReference type="Pfam" id="PF09234">
    <property type="entry name" value="DUF1963"/>
    <property type="match status" value="1"/>
</dbReference>
<gene>
    <name evidence="1" type="ORF">F7D14_05705</name>
</gene>
<dbReference type="SUPFAM" id="SSF103032">
    <property type="entry name" value="Hypothetical protein YwqG"/>
    <property type="match status" value="1"/>
</dbReference>
<evidence type="ECO:0000313" key="1">
    <source>
        <dbReference type="EMBL" id="QGM97016.1"/>
    </source>
</evidence>
<dbReference type="PANTHER" id="PTHR36436">
    <property type="entry name" value="SLL5081 PROTEIN"/>
    <property type="match status" value="1"/>
</dbReference>
<dbReference type="Proteomes" id="UP000422569">
    <property type="component" value="Chromosome"/>
</dbReference>
<keyword evidence="2" id="KW-1185">Reference proteome</keyword>
<organism evidence="1 2">
    <name type="scientific">Methylocystis parvus</name>
    <dbReference type="NCBI Taxonomy" id="134"/>
    <lineage>
        <taxon>Bacteria</taxon>
        <taxon>Pseudomonadati</taxon>
        <taxon>Pseudomonadota</taxon>
        <taxon>Alphaproteobacteria</taxon>
        <taxon>Hyphomicrobiales</taxon>
        <taxon>Methylocystaceae</taxon>
        <taxon>Methylocystis</taxon>
    </lineage>
</organism>
<protein>
    <submittedName>
        <fullName evidence="1">DUF1963 domain-containing protein</fullName>
    </submittedName>
</protein>
<dbReference type="KEGG" id="mpar:F7D14_05705"/>
<dbReference type="RefSeq" id="WP_016918536.1">
    <property type="nucleotide sequence ID" value="NZ_CP044331.1"/>
</dbReference>
<dbReference type="InterPro" id="IPR035948">
    <property type="entry name" value="YwqG-like_sf"/>
</dbReference>
<sequence length="322" mass="35421">MPSFDRLFSILRRAAPPVEAPAPKEPRREDLDARLARAREPTIWLRRVLEADSLSKLGGLPNLPDGVDWPRQGVSNTPLHFLAQIELAHLPPTPLAPRTAALPARGFLFFFADMEEEMLWGWGDRGADSDATRVIYAETAGPPRAPPADIPLVGHAWGKPDGGYAKELSVFPEAPLQAHVIDCFVGAHLYFQGDASREADRRMLRSIERATGEAAPVLERRYENYEHPAAWVGSARRGGDGEIAPPEARIVRHQMLGAATNVQGTADGARERGLVSLLQLDSDWGLCREFLFCDMGMAQFWITPEDLAAGRFDKAWATTEGG</sequence>